<dbReference type="PANTHER" id="PTHR37469">
    <property type="entry name" value="CELLOBIONIC ACID PHOSPHORYLASE-RELATED"/>
    <property type="match status" value="1"/>
</dbReference>
<dbReference type="InterPro" id="IPR033432">
    <property type="entry name" value="GH94_catalytic"/>
</dbReference>
<dbReference type="InterPro" id="IPR011013">
    <property type="entry name" value="Gal_mutarotase_sf_dom"/>
</dbReference>
<keyword evidence="1" id="KW-0328">Glycosyltransferase</keyword>
<dbReference type="PANTHER" id="PTHR37469:SF2">
    <property type="entry name" value="CELLOBIONIC ACID PHOSPHORYLASE"/>
    <property type="match status" value="1"/>
</dbReference>
<comment type="caution">
    <text evidence="5">The sequence shown here is derived from an EMBL/GenBank/DDBJ whole genome shotgun (WGS) entry which is preliminary data.</text>
</comment>
<name>A0A9D1PDZ1_9FIRM</name>
<feature type="domain" description="Glycosyl hydrolase 94 supersandwich" evidence="3">
    <location>
        <begin position="102"/>
        <end position="303"/>
    </location>
</feature>
<dbReference type="Proteomes" id="UP000886814">
    <property type="component" value="Unassembled WGS sequence"/>
</dbReference>
<evidence type="ECO:0000256" key="2">
    <source>
        <dbReference type="ARBA" id="ARBA00022679"/>
    </source>
</evidence>
<evidence type="ECO:0000259" key="4">
    <source>
        <dbReference type="Pfam" id="PF17167"/>
    </source>
</evidence>
<organism evidence="5 6">
    <name type="scientific">Candidatus Blautia stercorigallinarum</name>
    <dbReference type="NCBI Taxonomy" id="2838501"/>
    <lineage>
        <taxon>Bacteria</taxon>
        <taxon>Bacillati</taxon>
        <taxon>Bacillota</taxon>
        <taxon>Clostridia</taxon>
        <taxon>Lachnospirales</taxon>
        <taxon>Lachnospiraceae</taxon>
        <taxon>Blautia</taxon>
    </lineage>
</organism>
<evidence type="ECO:0000313" key="6">
    <source>
        <dbReference type="Proteomes" id="UP000886814"/>
    </source>
</evidence>
<dbReference type="GO" id="GO:0030246">
    <property type="term" value="F:carbohydrate binding"/>
    <property type="evidence" value="ECO:0007669"/>
    <property type="project" value="InterPro"/>
</dbReference>
<dbReference type="CDD" id="cd11749">
    <property type="entry name" value="GH94N_LBP_like"/>
    <property type="match status" value="1"/>
</dbReference>
<dbReference type="InterPro" id="IPR012341">
    <property type="entry name" value="6hp_glycosidase-like_sf"/>
</dbReference>
<keyword evidence="2" id="KW-0808">Transferase</keyword>
<dbReference type="Pfam" id="PF06165">
    <property type="entry name" value="GH94_b-supersand"/>
    <property type="match status" value="1"/>
</dbReference>
<evidence type="ECO:0000256" key="1">
    <source>
        <dbReference type="ARBA" id="ARBA00022676"/>
    </source>
</evidence>
<reference evidence="5" key="2">
    <citation type="submission" date="2021-04" db="EMBL/GenBank/DDBJ databases">
        <authorList>
            <person name="Gilroy R."/>
        </authorList>
    </citation>
    <scope>NUCLEOTIDE SEQUENCE</scope>
    <source>
        <strain evidence="5">CHK195-9823</strain>
    </source>
</reference>
<proteinExistence type="predicted"/>
<accession>A0A9D1PDZ1</accession>
<protein>
    <submittedName>
        <fullName evidence="5">Cellobiose phosphorylase</fullName>
    </submittedName>
</protein>
<dbReference type="GO" id="GO:0005975">
    <property type="term" value="P:carbohydrate metabolic process"/>
    <property type="evidence" value="ECO:0007669"/>
    <property type="project" value="InterPro"/>
</dbReference>
<dbReference type="SUPFAM" id="SSF48208">
    <property type="entry name" value="Six-hairpin glycosidases"/>
    <property type="match status" value="1"/>
</dbReference>
<feature type="domain" description="Glycosyl hydrolase 94 catalytic" evidence="4">
    <location>
        <begin position="614"/>
        <end position="806"/>
    </location>
</feature>
<dbReference type="InterPro" id="IPR008928">
    <property type="entry name" value="6-hairpin_glycosidase_sf"/>
</dbReference>
<evidence type="ECO:0000313" key="5">
    <source>
        <dbReference type="EMBL" id="HIV39348.1"/>
    </source>
</evidence>
<dbReference type="Pfam" id="PF17167">
    <property type="entry name" value="Glyco_hydro_94"/>
    <property type="match status" value="1"/>
</dbReference>
<dbReference type="Gene3D" id="2.70.98.40">
    <property type="entry name" value="Glycoside hydrolase, family 65, N-terminal domain"/>
    <property type="match status" value="1"/>
</dbReference>
<dbReference type="InterPro" id="IPR010383">
    <property type="entry name" value="Glyco_hydrolase_94_b-supersand"/>
</dbReference>
<evidence type="ECO:0000259" key="3">
    <source>
        <dbReference type="Pfam" id="PF06165"/>
    </source>
</evidence>
<dbReference type="SUPFAM" id="SSF74650">
    <property type="entry name" value="Galactose mutarotase-like"/>
    <property type="match status" value="1"/>
</dbReference>
<dbReference type="AlphaFoldDB" id="A0A9D1PDZ1"/>
<sequence length="899" mass="101468">MKPLYFIDDKGTFTVQQPENISYLYFPLASEAGLKSAVTPNLGGDSKIDQDTFLLEPVSAENLHNNRSCRNFWFAVKNSGVYSAAGVSSEQENQKFSSLQDNSELTAGFMWQSVRRTSRSLQLESTVTSFIPKDCNGEIMYVTVKNLSKEKQELLPYAAIPVYGRSADNIRDHRHVTSLLHRIRTDESGILVCPTMSFDERGHQPNHKIYYVKGCSGKGELPESFYPTTEAFLGEGGSFTHPRAVYEGAPGCPPFTRIDGREAMGAFRFPALILDPGEKASYILMLGIADQEEEIDQLFEKCNTADKTEALLEETKAYWQKKVNVGFHTGDRDFDNYMKWVCFQPFLRRLFGCSFLPHHDYGRGGRGWRDLWQDCLSLLLMDPKDVGMMIEKNFSGVRIDGTNATIIGAGDGNFIADRNGIARVWMDHGLWPQMTTKLYIDQTGDIRILTRQVPYFKDGQARRGTELDTLWTESQGNLQMTGQEQIYTGSILEHLLIQQLTAFYEVGEHNICRLRGADWNDALDMASERGESVAFTCAYAGNLRELAELIRALADTGSVKTTDLLEELEVLLKDDKELYDNISEKQQVLARFTSLCRHHVSGRRKTFSLLSLAENLEHKAQWLSGHIRKQEWIQAGQGEGWFNSYYDNHGQAVEGILEDQVRMMLTGQVFAIMGKVAEDPQIRSIIKSADHYLYEKEIGGYRLNTYFHELKFDLGRMFGFAYGEKENGAVFSHMAVMYGNALYRRGYAKEGWKVLKSLSDTALDFNTSRIYPGIPEYFRSDGRGMYHYLTGAASWYMLTMVTQVFGVRGEGGDLIIAPKLLAEQFDSQGKASIRISFANRTLDVIFENADRKDYGNYTLASAVCEGRELPVVDNSYGVLSQKTLDSLGDGLHSVTIKLI</sequence>
<dbReference type="InterPro" id="IPR037018">
    <property type="entry name" value="GH65_N"/>
</dbReference>
<dbReference type="GO" id="GO:0016757">
    <property type="term" value="F:glycosyltransferase activity"/>
    <property type="evidence" value="ECO:0007669"/>
    <property type="project" value="UniProtKB-KW"/>
</dbReference>
<gene>
    <name evidence="5" type="ORF">H9747_10210</name>
</gene>
<dbReference type="Gene3D" id="1.50.10.10">
    <property type="match status" value="1"/>
</dbReference>
<reference evidence="5" key="1">
    <citation type="journal article" date="2021" name="PeerJ">
        <title>Extensive microbial diversity within the chicken gut microbiome revealed by metagenomics and culture.</title>
        <authorList>
            <person name="Gilroy R."/>
            <person name="Ravi A."/>
            <person name="Getino M."/>
            <person name="Pursley I."/>
            <person name="Horton D.L."/>
            <person name="Alikhan N.F."/>
            <person name="Baker D."/>
            <person name="Gharbi K."/>
            <person name="Hall N."/>
            <person name="Watson M."/>
            <person name="Adriaenssens E.M."/>
            <person name="Foster-Nyarko E."/>
            <person name="Jarju S."/>
            <person name="Secka A."/>
            <person name="Antonio M."/>
            <person name="Oren A."/>
            <person name="Chaudhuri R.R."/>
            <person name="La Ragione R."/>
            <person name="Hildebrand F."/>
            <person name="Pallen M.J."/>
        </authorList>
    </citation>
    <scope>NUCLEOTIDE SEQUENCE</scope>
    <source>
        <strain evidence="5">CHK195-9823</strain>
    </source>
</reference>
<dbReference type="EMBL" id="DXIQ01000065">
    <property type="protein sequence ID" value="HIV39348.1"/>
    <property type="molecule type" value="Genomic_DNA"/>
</dbReference>
<dbReference type="InterPro" id="IPR052047">
    <property type="entry name" value="GH94_Enzymes"/>
</dbReference>